<name>A0A8B6X1F3_9BURK</name>
<evidence type="ECO:0000313" key="2">
    <source>
        <dbReference type="RefSeq" id="WP_028310204.1"/>
    </source>
</evidence>
<evidence type="ECO:0000313" key="1">
    <source>
        <dbReference type="Proteomes" id="UP000675920"/>
    </source>
</evidence>
<organism evidence="1 2">
    <name type="scientific">Derxia gummosa DSM 723</name>
    <dbReference type="NCBI Taxonomy" id="1121388"/>
    <lineage>
        <taxon>Bacteria</taxon>
        <taxon>Pseudomonadati</taxon>
        <taxon>Pseudomonadota</taxon>
        <taxon>Betaproteobacteria</taxon>
        <taxon>Burkholderiales</taxon>
        <taxon>Alcaligenaceae</taxon>
        <taxon>Derxia</taxon>
    </lineage>
</organism>
<dbReference type="OrthoDB" id="323914at2"/>
<proteinExistence type="predicted"/>
<protein>
    <submittedName>
        <fullName evidence="2">Uncharacterized protein</fullName>
    </submittedName>
</protein>
<dbReference type="AlphaFoldDB" id="A0A8B6X1F3"/>
<sequence length="116" mass="12213">MPEAFALKDPHGRVRALLAAPVAPGSVVAEVYGLGPDASFFRLHDREQGWGLFASDVDDVLIDLEVRSPILADGQPAHALDTMLDEAVQRLLDAGWSLGPADAAETSRAPSSPPTA</sequence>
<dbReference type="Proteomes" id="UP000675920">
    <property type="component" value="Unplaced"/>
</dbReference>
<reference evidence="2" key="1">
    <citation type="submission" date="2025-08" db="UniProtKB">
        <authorList>
            <consortium name="RefSeq"/>
        </authorList>
    </citation>
    <scope>IDENTIFICATION</scope>
</reference>
<dbReference type="RefSeq" id="WP_028310204.1">
    <property type="nucleotide sequence ID" value="NZ_AXWS01000007.1"/>
</dbReference>
<accession>A0A8B6X1F3</accession>
<keyword evidence="1" id="KW-1185">Reference proteome</keyword>